<keyword evidence="2" id="KW-1185">Reference proteome</keyword>
<gene>
    <name evidence="1" type="ORF">P9847_14470</name>
</gene>
<comment type="caution">
    <text evidence="1">The sequence shown here is derived from an EMBL/GenBank/DDBJ whole genome shotgun (WGS) entry which is preliminary data.</text>
</comment>
<organism evidence="1 2">
    <name type="scientific">Paenibacillus chibensis</name>
    <dbReference type="NCBI Taxonomy" id="59846"/>
    <lineage>
        <taxon>Bacteria</taxon>
        <taxon>Bacillati</taxon>
        <taxon>Bacillota</taxon>
        <taxon>Bacilli</taxon>
        <taxon>Bacillales</taxon>
        <taxon>Paenibacillaceae</taxon>
        <taxon>Paenibacillus</taxon>
    </lineage>
</organism>
<name>A0ABU6PUE0_9BACL</name>
<accession>A0ABU6PUE0</accession>
<dbReference type="RefSeq" id="WP_328278827.1">
    <property type="nucleotide sequence ID" value="NZ_JARTLD010000035.1"/>
</dbReference>
<reference evidence="1 2" key="1">
    <citation type="submission" date="2023-03" db="EMBL/GenBank/DDBJ databases">
        <title>Bacillus Genome Sequencing.</title>
        <authorList>
            <person name="Dunlap C."/>
        </authorList>
    </citation>
    <scope>NUCLEOTIDE SEQUENCE [LARGE SCALE GENOMIC DNA]</scope>
    <source>
        <strain evidence="1 2">NRS-52</strain>
    </source>
</reference>
<dbReference type="EMBL" id="JARTLD010000035">
    <property type="protein sequence ID" value="MED5018509.1"/>
    <property type="molecule type" value="Genomic_DNA"/>
</dbReference>
<proteinExistence type="predicted"/>
<evidence type="ECO:0000313" key="1">
    <source>
        <dbReference type="EMBL" id="MED5018509.1"/>
    </source>
</evidence>
<sequence>MSVYHGAKKAVGEVPEEQFLPLAVDLTQADSIQASVNKTYEQFGQVSSVIMRYGKKAKRVNIHLPGCSCIVAETRD</sequence>
<dbReference type="Proteomes" id="UP001343257">
    <property type="component" value="Unassembled WGS sequence"/>
</dbReference>
<evidence type="ECO:0000313" key="2">
    <source>
        <dbReference type="Proteomes" id="UP001343257"/>
    </source>
</evidence>
<protein>
    <submittedName>
        <fullName evidence="1">Uncharacterized protein</fullName>
    </submittedName>
</protein>